<dbReference type="EMBL" id="WNKX01000013">
    <property type="protein sequence ID" value="MTW12359.1"/>
    <property type="molecule type" value="Genomic_DNA"/>
</dbReference>
<dbReference type="AlphaFoldDB" id="A0A6L6QJB9"/>
<dbReference type="Gene3D" id="2.40.50.100">
    <property type="match status" value="1"/>
</dbReference>
<gene>
    <name evidence="4" type="ORF">GM658_17265</name>
</gene>
<dbReference type="OrthoDB" id="9775513at2"/>
<name>A0A6L6QJB9_9BURK</name>
<keyword evidence="2" id="KW-0472">Membrane</keyword>
<feature type="transmembrane region" description="Helical" evidence="2">
    <location>
        <begin position="43"/>
        <end position="65"/>
    </location>
</feature>
<evidence type="ECO:0000313" key="5">
    <source>
        <dbReference type="Proteomes" id="UP000472320"/>
    </source>
</evidence>
<feature type="coiled-coil region" evidence="1">
    <location>
        <begin position="208"/>
        <end position="267"/>
    </location>
</feature>
<sequence>MTLPHEKSVPNNPQATQTALFRPEVAEAKSGNWMGSIRLTHPISGTLVALGSLLIAGTFIVFAVVGTVTQKARVAGLVIPIEGALAISTQQSGTLLHAFAKEGEQVAAGQVLFELSTERQQNNGELSTLIAQQLAVRRETLQSERMARISLAREKQQAIDGRITNTETEANQLGSEIRLGLRRKSLAQQSVDKFETLHASGFVSQAQLQQKQEELIDTESRLSSLERSKTQLNSDLLNLRTQRKQLSEELETELAQFRRAEASLEQEVVQNQDRKRALIVAPQAGTVTALNFHVGQALTAGQSLATLVPGSPDGLGMEANLYAPSRTAGFVMPGQKVLIRYQAYPYQKFGLQGGEIINISKTPFSPSELPPNIAGTILGNVQHDGAGPNEALYRIRVKLDSQFVQVYGEAQQIKPGMTLEADILQDQRKIWEWIAEPLLALSSRKNT</sequence>
<evidence type="ECO:0000256" key="1">
    <source>
        <dbReference type="SAM" id="Coils"/>
    </source>
</evidence>
<comment type="caution">
    <text evidence="4">The sequence shown here is derived from an EMBL/GenBank/DDBJ whole genome shotgun (WGS) entry which is preliminary data.</text>
</comment>
<reference evidence="4 5" key="1">
    <citation type="submission" date="2019-11" db="EMBL/GenBank/DDBJ databases">
        <title>Type strains purchased from KCTC, JCM and DSMZ.</title>
        <authorList>
            <person name="Lu H."/>
        </authorList>
    </citation>
    <scope>NUCLEOTIDE SEQUENCE [LARGE SCALE GENOMIC DNA]</scope>
    <source>
        <strain evidence="4 5">JCM 31587</strain>
    </source>
</reference>
<evidence type="ECO:0000259" key="3">
    <source>
        <dbReference type="Pfam" id="PF25917"/>
    </source>
</evidence>
<proteinExistence type="predicted"/>
<dbReference type="Gene3D" id="2.40.30.170">
    <property type="match status" value="1"/>
</dbReference>
<dbReference type="PANTHER" id="PTHR30386">
    <property type="entry name" value="MEMBRANE FUSION SUBUNIT OF EMRAB-TOLC MULTIDRUG EFFLUX PUMP"/>
    <property type="match status" value="1"/>
</dbReference>
<dbReference type="InterPro" id="IPR050739">
    <property type="entry name" value="MFP"/>
</dbReference>
<keyword evidence="2" id="KW-0812">Transmembrane</keyword>
<keyword evidence="5" id="KW-1185">Reference proteome</keyword>
<dbReference type="InterPro" id="IPR058625">
    <property type="entry name" value="MdtA-like_BSH"/>
</dbReference>
<dbReference type="PANTHER" id="PTHR30386:SF28">
    <property type="entry name" value="EXPORTED PROTEIN"/>
    <property type="match status" value="1"/>
</dbReference>
<keyword evidence="2" id="KW-1133">Transmembrane helix</keyword>
<keyword evidence="1" id="KW-0175">Coiled coil</keyword>
<dbReference type="Pfam" id="PF25917">
    <property type="entry name" value="BSH_RND"/>
    <property type="match status" value="1"/>
</dbReference>
<organism evidence="4 5">
    <name type="scientific">Massilia eburnea</name>
    <dbReference type="NCBI Taxonomy" id="1776165"/>
    <lineage>
        <taxon>Bacteria</taxon>
        <taxon>Pseudomonadati</taxon>
        <taxon>Pseudomonadota</taxon>
        <taxon>Betaproteobacteria</taxon>
        <taxon>Burkholderiales</taxon>
        <taxon>Oxalobacteraceae</taxon>
        <taxon>Telluria group</taxon>
        <taxon>Massilia</taxon>
    </lineage>
</organism>
<feature type="domain" description="Multidrug resistance protein MdtA-like barrel-sandwich hybrid" evidence="3">
    <location>
        <begin position="87"/>
        <end position="308"/>
    </location>
</feature>
<dbReference type="RefSeq" id="WP_155455296.1">
    <property type="nucleotide sequence ID" value="NZ_WNKX01000013.1"/>
</dbReference>
<evidence type="ECO:0000313" key="4">
    <source>
        <dbReference type="EMBL" id="MTW12359.1"/>
    </source>
</evidence>
<dbReference type="Proteomes" id="UP000472320">
    <property type="component" value="Unassembled WGS sequence"/>
</dbReference>
<protein>
    <submittedName>
        <fullName evidence="4">HlyD family efflux transporter periplasmic adaptor subunit</fullName>
    </submittedName>
</protein>
<dbReference type="PRINTS" id="PR01490">
    <property type="entry name" value="RTXTOXIND"/>
</dbReference>
<accession>A0A6L6QJB9</accession>
<evidence type="ECO:0000256" key="2">
    <source>
        <dbReference type="SAM" id="Phobius"/>
    </source>
</evidence>